<dbReference type="RefSeq" id="WP_154537566.1">
    <property type="nucleotide sequence ID" value="NZ_VUNE01000002.1"/>
</dbReference>
<evidence type="ECO:0000259" key="8">
    <source>
        <dbReference type="PROSITE" id="PS50928"/>
    </source>
</evidence>
<dbReference type="GO" id="GO:0005886">
    <property type="term" value="C:plasma membrane"/>
    <property type="evidence" value="ECO:0007669"/>
    <property type="project" value="UniProtKB-SubCell"/>
</dbReference>
<reference evidence="9 10" key="1">
    <citation type="submission" date="2019-08" db="EMBL/GenBank/DDBJ databases">
        <title>In-depth cultivation of the pig gut microbiome towards novel bacterial diversity and tailored functional studies.</title>
        <authorList>
            <person name="Wylensek D."/>
            <person name="Hitch T.C.A."/>
            <person name="Clavel T."/>
        </authorList>
    </citation>
    <scope>NUCLEOTIDE SEQUENCE [LARGE SCALE GENOMIC DNA]</scope>
    <source>
        <strain evidence="9 10">WCA-SAB-591-4A-A</strain>
    </source>
</reference>
<dbReference type="Gene3D" id="1.10.3720.10">
    <property type="entry name" value="MetI-like"/>
    <property type="match status" value="1"/>
</dbReference>
<keyword evidence="5 7" id="KW-1133">Transmembrane helix</keyword>
<evidence type="ECO:0000256" key="3">
    <source>
        <dbReference type="ARBA" id="ARBA00022475"/>
    </source>
</evidence>
<dbReference type="InterPro" id="IPR035906">
    <property type="entry name" value="MetI-like_sf"/>
</dbReference>
<dbReference type="InterPro" id="IPR000515">
    <property type="entry name" value="MetI-like"/>
</dbReference>
<protein>
    <submittedName>
        <fullName evidence="9">ABC transporter permease subunit</fullName>
    </submittedName>
</protein>
<evidence type="ECO:0000256" key="2">
    <source>
        <dbReference type="ARBA" id="ARBA00022448"/>
    </source>
</evidence>
<dbReference type="PANTHER" id="PTHR30151:SF0">
    <property type="entry name" value="ABC TRANSPORTER PERMEASE PROTEIN MJ0413-RELATED"/>
    <property type="match status" value="1"/>
</dbReference>
<dbReference type="GO" id="GO:0055085">
    <property type="term" value="P:transmembrane transport"/>
    <property type="evidence" value="ECO:0007669"/>
    <property type="project" value="InterPro"/>
</dbReference>
<evidence type="ECO:0000313" key="9">
    <source>
        <dbReference type="EMBL" id="MST62163.1"/>
    </source>
</evidence>
<keyword evidence="2 7" id="KW-0813">Transport</keyword>
<dbReference type="EMBL" id="VUNE01000002">
    <property type="protein sequence ID" value="MST62163.1"/>
    <property type="molecule type" value="Genomic_DNA"/>
</dbReference>
<dbReference type="PANTHER" id="PTHR30151">
    <property type="entry name" value="ALKANE SULFONATE ABC TRANSPORTER-RELATED, MEMBRANE SUBUNIT"/>
    <property type="match status" value="1"/>
</dbReference>
<sequence length="253" mass="29078">MRISIILEKLSKTKYIGFIFWIIVWQVLSVEINQEILLVSPFSAIKRLSELIFEHQFWIAITNSSFRIILGFLLSLITGVVLAMFSTNYKIIEAIIKPMMDMIKSVPVVSFIILCLIWVSTKYLSTLISFLMVLPVIYDNCHTGIKNIPKEMIEMVNVFNVDRLRQVRYLYVSEVMKYLKAGCSISLGLCWKSGVAAEVIGIPKGTIGENLYNAKIYLSSSDLFAWTMTIVVISILFRRLFMYMLEVVESRLK</sequence>
<feature type="domain" description="ABC transmembrane type-1" evidence="8">
    <location>
        <begin position="61"/>
        <end position="241"/>
    </location>
</feature>
<dbReference type="Pfam" id="PF00528">
    <property type="entry name" value="BPD_transp_1"/>
    <property type="match status" value="1"/>
</dbReference>
<keyword evidence="4 7" id="KW-0812">Transmembrane</keyword>
<dbReference type="AlphaFoldDB" id="A0A6N7XEZ3"/>
<keyword evidence="3" id="KW-1003">Cell membrane</keyword>
<accession>A0A6N7XEZ3</accession>
<feature type="transmembrane region" description="Helical" evidence="7">
    <location>
        <begin position="12"/>
        <end position="28"/>
    </location>
</feature>
<dbReference type="PROSITE" id="PS50928">
    <property type="entry name" value="ABC_TM1"/>
    <property type="match status" value="1"/>
</dbReference>
<feature type="transmembrane region" description="Helical" evidence="7">
    <location>
        <begin position="106"/>
        <end position="125"/>
    </location>
</feature>
<organism evidence="9 10">
    <name type="scientific">Peptostreptococcus porci</name>
    <dbReference type="NCBI Taxonomy" id="2652282"/>
    <lineage>
        <taxon>Bacteria</taxon>
        <taxon>Bacillati</taxon>
        <taxon>Bacillota</taxon>
        <taxon>Clostridia</taxon>
        <taxon>Peptostreptococcales</taxon>
        <taxon>Peptostreptococcaceae</taxon>
        <taxon>Peptostreptococcus</taxon>
    </lineage>
</organism>
<evidence type="ECO:0000256" key="5">
    <source>
        <dbReference type="ARBA" id="ARBA00022989"/>
    </source>
</evidence>
<name>A0A6N7XEZ3_9FIRM</name>
<evidence type="ECO:0000256" key="6">
    <source>
        <dbReference type="ARBA" id="ARBA00023136"/>
    </source>
</evidence>
<keyword evidence="10" id="KW-1185">Reference proteome</keyword>
<comment type="similarity">
    <text evidence="7">Belongs to the binding-protein-dependent transport system permease family.</text>
</comment>
<gene>
    <name evidence="9" type="ORF">FYJ71_04130</name>
</gene>
<evidence type="ECO:0000256" key="4">
    <source>
        <dbReference type="ARBA" id="ARBA00022692"/>
    </source>
</evidence>
<comment type="subcellular location">
    <subcellularLocation>
        <location evidence="1 7">Cell membrane</location>
        <topology evidence="1 7">Multi-pass membrane protein</topology>
    </subcellularLocation>
</comment>
<dbReference type="Proteomes" id="UP000440713">
    <property type="component" value="Unassembled WGS sequence"/>
</dbReference>
<feature type="transmembrane region" description="Helical" evidence="7">
    <location>
        <begin position="66"/>
        <end position="85"/>
    </location>
</feature>
<feature type="transmembrane region" description="Helical" evidence="7">
    <location>
        <begin position="223"/>
        <end position="241"/>
    </location>
</feature>
<comment type="caution">
    <text evidence="9">The sequence shown here is derived from an EMBL/GenBank/DDBJ whole genome shotgun (WGS) entry which is preliminary data.</text>
</comment>
<evidence type="ECO:0000256" key="1">
    <source>
        <dbReference type="ARBA" id="ARBA00004651"/>
    </source>
</evidence>
<proteinExistence type="inferred from homology"/>
<evidence type="ECO:0000313" key="10">
    <source>
        <dbReference type="Proteomes" id="UP000440713"/>
    </source>
</evidence>
<keyword evidence="6 7" id="KW-0472">Membrane</keyword>
<dbReference type="SUPFAM" id="SSF161098">
    <property type="entry name" value="MetI-like"/>
    <property type="match status" value="1"/>
</dbReference>
<evidence type="ECO:0000256" key="7">
    <source>
        <dbReference type="RuleBase" id="RU363032"/>
    </source>
</evidence>